<accession>A0A8S3YTJ2</accession>
<gene>
    <name evidence="2" type="ORF">CUNI_LOCUS5817</name>
</gene>
<organism evidence="2 3">
    <name type="scientific">Candidula unifasciata</name>
    <dbReference type="NCBI Taxonomy" id="100452"/>
    <lineage>
        <taxon>Eukaryota</taxon>
        <taxon>Metazoa</taxon>
        <taxon>Spiralia</taxon>
        <taxon>Lophotrochozoa</taxon>
        <taxon>Mollusca</taxon>
        <taxon>Gastropoda</taxon>
        <taxon>Heterobranchia</taxon>
        <taxon>Euthyneura</taxon>
        <taxon>Panpulmonata</taxon>
        <taxon>Eupulmonata</taxon>
        <taxon>Stylommatophora</taxon>
        <taxon>Helicina</taxon>
        <taxon>Helicoidea</taxon>
        <taxon>Geomitridae</taxon>
        <taxon>Candidula</taxon>
    </lineage>
</organism>
<reference evidence="2" key="1">
    <citation type="submission" date="2021-04" db="EMBL/GenBank/DDBJ databases">
        <authorList>
            <consortium name="Molecular Ecology Group"/>
        </authorList>
    </citation>
    <scope>NUCLEOTIDE SEQUENCE</scope>
</reference>
<dbReference type="Proteomes" id="UP000678393">
    <property type="component" value="Unassembled WGS sequence"/>
</dbReference>
<dbReference type="AlphaFoldDB" id="A0A8S3YTJ2"/>
<sequence>MTWFQAFRNNYGFTSYPDNRSMVTIDKPVVTVTYLCALLGIATLIATLGIKGRE</sequence>
<evidence type="ECO:0000256" key="1">
    <source>
        <dbReference type="SAM" id="Phobius"/>
    </source>
</evidence>
<keyword evidence="1" id="KW-0812">Transmembrane</keyword>
<keyword evidence="1" id="KW-0472">Membrane</keyword>
<protein>
    <submittedName>
        <fullName evidence="2">Uncharacterized protein</fullName>
    </submittedName>
</protein>
<proteinExistence type="predicted"/>
<evidence type="ECO:0000313" key="3">
    <source>
        <dbReference type="Proteomes" id="UP000678393"/>
    </source>
</evidence>
<keyword evidence="1" id="KW-1133">Transmembrane helix</keyword>
<name>A0A8S3YTJ2_9EUPU</name>
<evidence type="ECO:0000313" key="2">
    <source>
        <dbReference type="EMBL" id="CAG5120259.1"/>
    </source>
</evidence>
<keyword evidence="3" id="KW-1185">Reference proteome</keyword>
<feature type="non-terminal residue" evidence="2">
    <location>
        <position position="54"/>
    </location>
</feature>
<dbReference type="EMBL" id="CAJHNH020000866">
    <property type="protein sequence ID" value="CAG5120259.1"/>
    <property type="molecule type" value="Genomic_DNA"/>
</dbReference>
<comment type="caution">
    <text evidence="2">The sequence shown here is derived from an EMBL/GenBank/DDBJ whole genome shotgun (WGS) entry which is preliminary data.</text>
</comment>
<feature type="transmembrane region" description="Helical" evidence="1">
    <location>
        <begin position="29"/>
        <end position="50"/>
    </location>
</feature>